<sequence>MDITIEEYAKRFKMSKEMVASKIRQKKLNYTSQDGILLINVPDEIPNESIIQEPKEIKQNVQKNIMQKATVATVLGLYKRENLYLKQKIEQLESKIDKLINDKEQMLRDERDRIESIYTNKDEQLKNILELMNEKILHEKEQKQTIYEIEHSLNSSAKIVELKSYLKTLDLESFQRKKIKKRFEEVLNEDIRVIEQNGKIYLDFSKYDYSDLLAL</sequence>
<keyword evidence="1" id="KW-0175">Coiled coil</keyword>
<dbReference type="KEGG" id="sulg:FJR48_08880"/>
<reference evidence="2 3" key="1">
    <citation type="submission" date="2019-09" db="EMBL/GenBank/DDBJ databases">
        <title>Sulfurimonas gotlandica sp. nov., a chemoautotrophic and psychrotolerant epsilonproteobacterium isolated from a pelagic redoxcline, and an emended description of the genus Sulfurimonas.</title>
        <authorList>
            <person name="Wang S."/>
            <person name="Jiang L."/>
            <person name="Shao S."/>
        </authorList>
    </citation>
    <scope>NUCLEOTIDE SEQUENCE [LARGE SCALE GENOMIC DNA]</scope>
    <source>
        <strain evidence="2 3">GYSZ_1</strain>
    </source>
</reference>
<feature type="coiled-coil region" evidence="1">
    <location>
        <begin position="75"/>
        <end position="109"/>
    </location>
</feature>
<dbReference type="OrthoDB" id="5334527at2"/>
<accession>A0A5P8P270</accession>
<gene>
    <name evidence="2" type="ORF">FJR48_08880</name>
</gene>
<keyword evidence="3" id="KW-1185">Reference proteome</keyword>
<dbReference type="Proteomes" id="UP000326944">
    <property type="component" value="Chromosome"/>
</dbReference>
<evidence type="ECO:0000313" key="3">
    <source>
        <dbReference type="Proteomes" id="UP000326944"/>
    </source>
</evidence>
<name>A0A5P8P270_9BACT</name>
<evidence type="ECO:0000256" key="1">
    <source>
        <dbReference type="SAM" id="Coils"/>
    </source>
</evidence>
<proteinExistence type="predicted"/>
<evidence type="ECO:0000313" key="2">
    <source>
        <dbReference type="EMBL" id="QFR49833.1"/>
    </source>
</evidence>
<dbReference type="RefSeq" id="WP_152307780.1">
    <property type="nucleotide sequence ID" value="NZ_CP043617.1"/>
</dbReference>
<dbReference type="AlphaFoldDB" id="A0A5P8P270"/>
<protein>
    <submittedName>
        <fullName evidence="2">Uncharacterized protein</fullName>
    </submittedName>
</protein>
<organism evidence="2 3">
    <name type="scientific">Sulfurimonas lithotrophica</name>
    <dbReference type="NCBI Taxonomy" id="2590022"/>
    <lineage>
        <taxon>Bacteria</taxon>
        <taxon>Pseudomonadati</taxon>
        <taxon>Campylobacterota</taxon>
        <taxon>Epsilonproteobacteria</taxon>
        <taxon>Campylobacterales</taxon>
        <taxon>Sulfurimonadaceae</taxon>
        <taxon>Sulfurimonas</taxon>
    </lineage>
</organism>
<dbReference type="EMBL" id="CP043617">
    <property type="protein sequence ID" value="QFR49833.1"/>
    <property type="molecule type" value="Genomic_DNA"/>
</dbReference>